<evidence type="ECO:0000259" key="10">
    <source>
        <dbReference type="Pfam" id="PF01757"/>
    </source>
</evidence>
<keyword evidence="4 9" id="KW-0812">Transmembrane</keyword>
<keyword evidence="6 9" id="KW-0472">Membrane</keyword>
<evidence type="ECO:0000256" key="3">
    <source>
        <dbReference type="ARBA" id="ARBA00022679"/>
    </source>
</evidence>
<dbReference type="PATRIC" id="fig|1423813.3.peg.620"/>
<evidence type="ECO:0000256" key="2">
    <source>
        <dbReference type="ARBA" id="ARBA00022475"/>
    </source>
</evidence>
<evidence type="ECO:0000256" key="8">
    <source>
        <dbReference type="SAM" id="MobiDB-lite"/>
    </source>
</evidence>
<evidence type="ECO:0000313" key="12">
    <source>
        <dbReference type="Proteomes" id="UP000051733"/>
    </source>
</evidence>
<dbReference type="OrthoDB" id="9796461at2"/>
<feature type="transmembrane region" description="Helical" evidence="9">
    <location>
        <begin position="266"/>
        <end position="287"/>
    </location>
</feature>
<name>A0A0R2A0N7_9LACO</name>
<feature type="transmembrane region" description="Helical" evidence="9">
    <location>
        <begin position="84"/>
        <end position="103"/>
    </location>
</feature>
<protein>
    <submittedName>
        <fullName evidence="11">Acyltransferase</fullName>
    </submittedName>
</protein>
<dbReference type="InterPro" id="IPR050879">
    <property type="entry name" value="Acyltransferase_3"/>
</dbReference>
<feature type="transmembrane region" description="Helical" evidence="9">
    <location>
        <begin position="176"/>
        <end position="196"/>
    </location>
</feature>
<proteinExistence type="predicted"/>
<feature type="domain" description="Acyltransferase 3" evidence="10">
    <location>
        <begin position="17"/>
        <end position="348"/>
    </location>
</feature>
<organism evidence="11 12">
    <name type="scientific">Paucilactobacillus vaccinostercus DSM 20634</name>
    <dbReference type="NCBI Taxonomy" id="1423813"/>
    <lineage>
        <taxon>Bacteria</taxon>
        <taxon>Bacillati</taxon>
        <taxon>Bacillota</taxon>
        <taxon>Bacilli</taxon>
        <taxon>Lactobacillales</taxon>
        <taxon>Lactobacillaceae</taxon>
        <taxon>Paucilactobacillus</taxon>
    </lineage>
</organism>
<dbReference type="STRING" id="1423813.FC26_GL000609"/>
<dbReference type="RefSeq" id="WP_057780709.1">
    <property type="nucleotide sequence ID" value="NZ_AYYY01000063.1"/>
</dbReference>
<keyword evidence="12" id="KW-1185">Reference proteome</keyword>
<dbReference type="SUPFAM" id="SSF52266">
    <property type="entry name" value="SGNH hydrolase"/>
    <property type="match status" value="1"/>
</dbReference>
<evidence type="ECO:0000256" key="5">
    <source>
        <dbReference type="ARBA" id="ARBA00022989"/>
    </source>
</evidence>
<sequence>MHPSFEEQQLGKRRYITGFDGLRSLAVIGVIVYHLLPATLQGGYLGVPIFLLLTGYLITGSLMKEVQRTGTIHLIKFYLKRLRRLYPVLIAMLVLSTTYITLFQRVLLKDLRSIVVTNLLWIYNWWEIGHGQSYFDRFAGESPFTHMWTLSIEGQFYLIWPILLLLLVMLVKRKSLIQGIVFGLAILSAILMAVFYDPTNINRAYYGSDTRSFAIFLGAWLAMVWPVDRLKSQISKNSTRILDVTGIVCLAMVLLLYFVLQGQAPFTYFGGMFVFTLFAMILMAVIAHPGGHMNDWLTNPVFKWIGQRSYGIYVYQYPVMVFYESRVRSMGDHPVLNALAELIIILLISEASYRWIEQPLLHYDWHHAMSDVRHVFDRNAGWKKWLGAAITAAFSIVFVVGMVLKPQPPKPNHVQTQIEKSSKQVKARNDAIEKGQPVPNPSGKKQSIEKKYGLTKKQATKAQTLKITAVGDSVLADGAADLQEVVPNAYVNAEVGRQGYQAPALIKQLANKGHLNDVVVINLGTNGALSEQTIQQILSAVGSKRQLYWVTAHVPTKNWQNTVNKSIQKTAQAHKNVHVIDWYSYSKGHTSWFASDNVHPSDKGNIYYTRLIVTQILKDR</sequence>
<dbReference type="CDD" id="cd01840">
    <property type="entry name" value="SGNH_hydrolase_yrhL_like"/>
    <property type="match status" value="1"/>
</dbReference>
<dbReference type="GO" id="GO:0009103">
    <property type="term" value="P:lipopolysaccharide biosynthetic process"/>
    <property type="evidence" value="ECO:0007669"/>
    <property type="project" value="TreeGrafter"/>
</dbReference>
<dbReference type="PANTHER" id="PTHR23028">
    <property type="entry name" value="ACETYLTRANSFERASE"/>
    <property type="match status" value="1"/>
</dbReference>
<feature type="transmembrane region" description="Helical" evidence="9">
    <location>
        <begin position="44"/>
        <end position="63"/>
    </location>
</feature>
<dbReference type="EMBL" id="AYYY01000063">
    <property type="protein sequence ID" value="KRM60519.1"/>
    <property type="molecule type" value="Genomic_DNA"/>
</dbReference>
<dbReference type="InterPro" id="IPR036514">
    <property type="entry name" value="SGNH_hydro_sf"/>
</dbReference>
<dbReference type="Gene3D" id="3.40.50.1110">
    <property type="entry name" value="SGNH hydrolase"/>
    <property type="match status" value="1"/>
</dbReference>
<dbReference type="AlphaFoldDB" id="A0A0R2A0N7"/>
<dbReference type="GO" id="GO:0005886">
    <property type="term" value="C:plasma membrane"/>
    <property type="evidence" value="ECO:0007669"/>
    <property type="project" value="UniProtKB-SubCell"/>
</dbReference>
<gene>
    <name evidence="11" type="ORF">FC26_GL000609</name>
</gene>
<accession>A0A0R2A0N7</accession>
<feature type="transmembrane region" description="Helical" evidence="9">
    <location>
        <begin position="211"/>
        <end position="228"/>
    </location>
</feature>
<keyword evidence="7 11" id="KW-0012">Acyltransferase</keyword>
<evidence type="ECO:0000256" key="1">
    <source>
        <dbReference type="ARBA" id="ARBA00004651"/>
    </source>
</evidence>
<keyword evidence="3 11" id="KW-0808">Transferase</keyword>
<evidence type="ECO:0000256" key="6">
    <source>
        <dbReference type="ARBA" id="ARBA00023136"/>
    </source>
</evidence>
<comment type="subcellular location">
    <subcellularLocation>
        <location evidence="1">Cell membrane</location>
        <topology evidence="1">Multi-pass membrane protein</topology>
    </subcellularLocation>
</comment>
<evidence type="ECO:0000256" key="7">
    <source>
        <dbReference type="ARBA" id="ARBA00023315"/>
    </source>
</evidence>
<feature type="transmembrane region" description="Helical" evidence="9">
    <location>
        <begin position="385"/>
        <end position="404"/>
    </location>
</feature>
<dbReference type="PANTHER" id="PTHR23028:SF53">
    <property type="entry name" value="ACYL_TRANSF_3 DOMAIN-CONTAINING PROTEIN"/>
    <property type="match status" value="1"/>
</dbReference>
<feature type="transmembrane region" description="Helical" evidence="9">
    <location>
        <begin position="154"/>
        <end position="171"/>
    </location>
</feature>
<dbReference type="GO" id="GO:0016747">
    <property type="term" value="F:acyltransferase activity, transferring groups other than amino-acyl groups"/>
    <property type="evidence" value="ECO:0007669"/>
    <property type="project" value="InterPro"/>
</dbReference>
<feature type="transmembrane region" description="Helical" evidence="9">
    <location>
        <begin position="240"/>
        <end position="260"/>
    </location>
</feature>
<evidence type="ECO:0000313" key="11">
    <source>
        <dbReference type="EMBL" id="KRM60519.1"/>
    </source>
</evidence>
<feature type="region of interest" description="Disordered" evidence="8">
    <location>
        <begin position="408"/>
        <end position="449"/>
    </location>
</feature>
<evidence type="ECO:0000256" key="9">
    <source>
        <dbReference type="SAM" id="Phobius"/>
    </source>
</evidence>
<dbReference type="InterPro" id="IPR002656">
    <property type="entry name" value="Acyl_transf_3_dom"/>
</dbReference>
<feature type="transmembrane region" description="Helical" evidence="9">
    <location>
        <begin position="21"/>
        <end position="38"/>
    </location>
</feature>
<reference evidence="11 12" key="1">
    <citation type="journal article" date="2015" name="Genome Announc.">
        <title>Expanding the biotechnology potential of lactobacilli through comparative genomics of 213 strains and associated genera.</title>
        <authorList>
            <person name="Sun Z."/>
            <person name="Harris H.M."/>
            <person name="McCann A."/>
            <person name="Guo C."/>
            <person name="Argimon S."/>
            <person name="Zhang W."/>
            <person name="Yang X."/>
            <person name="Jeffery I.B."/>
            <person name="Cooney J.C."/>
            <person name="Kagawa T.F."/>
            <person name="Liu W."/>
            <person name="Song Y."/>
            <person name="Salvetti E."/>
            <person name="Wrobel A."/>
            <person name="Rasinkangas P."/>
            <person name="Parkhill J."/>
            <person name="Rea M.C."/>
            <person name="O'Sullivan O."/>
            <person name="Ritari J."/>
            <person name="Douillard F.P."/>
            <person name="Paul Ross R."/>
            <person name="Yang R."/>
            <person name="Briner A.E."/>
            <person name="Felis G.E."/>
            <person name="de Vos W.M."/>
            <person name="Barrangou R."/>
            <person name="Klaenhammer T.R."/>
            <person name="Caufield P.W."/>
            <person name="Cui Y."/>
            <person name="Zhang H."/>
            <person name="O'Toole P.W."/>
        </authorList>
    </citation>
    <scope>NUCLEOTIDE SEQUENCE [LARGE SCALE GENOMIC DNA]</scope>
    <source>
        <strain evidence="11 12">DSM 20634</strain>
    </source>
</reference>
<keyword evidence="2" id="KW-1003">Cell membrane</keyword>
<dbReference type="Pfam" id="PF01757">
    <property type="entry name" value="Acyl_transf_3"/>
    <property type="match status" value="1"/>
</dbReference>
<evidence type="ECO:0000256" key="4">
    <source>
        <dbReference type="ARBA" id="ARBA00022692"/>
    </source>
</evidence>
<dbReference type="Proteomes" id="UP000051733">
    <property type="component" value="Unassembled WGS sequence"/>
</dbReference>
<keyword evidence="5 9" id="KW-1133">Transmembrane helix</keyword>
<comment type="caution">
    <text evidence="11">The sequence shown here is derived from an EMBL/GenBank/DDBJ whole genome shotgun (WGS) entry which is preliminary data.</text>
</comment>